<organism evidence="2 3">
    <name type="scientific">Sporothrix stenoceras</name>
    <dbReference type="NCBI Taxonomy" id="5173"/>
    <lineage>
        <taxon>Eukaryota</taxon>
        <taxon>Fungi</taxon>
        <taxon>Dikarya</taxon>
        <taxon>Ascomycota</taxon>
        <taxon>Pezizomycotina</taxon>
        <taxon>Sordariomycetes</taxon>
        <taxon>Sordariomycetidae</taxon>
        <taxon>Ophiostomatales</taxon>
        <taxon>Ophiostomataceae</taxon>
        <taxon>Sporothrix</taxon>
    </lineage>
</organism>
<proteinExistence type="predicted"/>
<accession>A0ABR3Z406</accession>
<comment type="caution">
    <text evidence="2">The sequence shown here is derived from an EMBL/GenBank/DDBJ whole genome shotgun (WGS) entry which is preliminary data.</text>
</comment>
<feature type="compositionally biased region" description="Basic residues" evidence="1">
    <location>
        <begin position="427"/>
        <end position="439"/>
    </location>
</feature>
<feature type="region of interest" description="Disordered" evidence="1">
    <location>
        <begin position="399"/>
        <end position="418"/>
    </location>
</feature>
<dbReference type="EMBL" id="JAWCUI010000034">
    <property type="protein sequence ID" value="KAL1894244.1"/>
    <property type="molecule type" value="Genomic_DNA"/>
</dbReference>
<feature type="region of interest" description="Disordered" evidence="1">
    <location>
        <begin position="156"/>
        <end position="179"/>
    </location>
</feature>
<feature type="region of interest" description="Disordered" evidence="1">
    <location>
        <begin position="427"/>
        <end position="467"/>
    </location>
</feature>
<name>A0ABR3Z406_9PEZI</name>
<feature type="compositionally biased region" description="Polar residues" evidence="1">
    <location>
        <begin position="711"/>
        <end position="722"/>
    </location>
</feature>
<gene>
    <name evidence="2" type="ORF">Sste5346_006030</name>
</gene>
<protein>
    <submittedName>
        <fullName evidence="2">Uncharacterized protein</fullName>
    </submittedName>
</protein>
<keyword evidence="3" id="KW-1185">Reference proteome</keyword>
<dbReference type="Proteomes" id="UP001583186">
    <property type="component" value="Unassembled WGS sequence"/>
</dbReference>
<feature type="compositionally biased region" description="Acidic residues" evidence="1">
    <location>
        <begin position="445"/>
        <end position="454"/>
    </location>
</feature>
<evidence type="ECO:0000256" key="1">
    <source>
        <dbReference type="SAM" id="MobiDB-lite"/>
    </source>
</evidence>
<feature type="compositionally biased region" description="Basic residues" evidence="1">
    <location>
        <begin position="700"/>
        <end position="710"/>
    </location>
</feature>
<sequence>MDSPTYQEPDQELDQQLEQELFGSDTEEATPAKSKANNTHTPFLPLPTPMPMFMPMPAMPALPATPAKVVSARASQKAYPTRSCSAASIPDFDGDQKRQLWKMVKATQRRGSKTTDPKQLLQRFLDRQHAAPVPQPPYTAPVPVAPVTHLQHNIPISTQQQPKANPPPPGAKISHARDKNSENRIGQYDWYDEFPTRSNWTARVGDCQVQVKYSKQGELKPIVKFDRKILEAYVRGCEQHGIPLRLWIQNSATMHTDRFPSRASSMCRATNCPVRNNTIARGMYQVCFDEHPTETSNGRFDPFYVAGYMHLFCLEEMIPMAELMTCADVQPDTRDFPLEQRNPMSLNRDGAGRTLLGAYNEWKSAHYDRYVYNDISIPKATRRSSDCLYKFLTVKKMEAQPSTRQKMRDQRNGFDISKHCGNLRKLVTHKADAKKKRKQARSDSSEDGDADSDLEVVLPPRASAPKRVRTEAANVAAASAYPPLQSPLRRSRRLSGAYAAQHINMPAQTMAAAPVPTSQIPYMPYDMRYDLGTMAVPSMSGSPPRSVRAASIGLNVRTDLTLPTAPTNILDFNTANLDVDSDSFWNVYNDIYSKDQQVLPLTGLPPLASYGASPSSPYKLRDTQARRQSAVRLVSARASQVTHSLSSAGLINPLTAGLIDPRLLQGQGSTSHHSPKYPSRLHSSTSAAAAAEEVLTPTRRVTRSMSRHHTGNTPVEQQNSHAQFEKKPKTPAAIQEELAVDQAAEVAADADANANTTTTFDFTSFDASTGMLEEGAFDNIDYTALLEELGNQNDSELLLPDGFYDTMQMPLSANR</sequence>
<feature type="region of interest" description="Disordered" evidence="1">
    <location>
        <begin position="665"/>
        <end position="724"/>
    </location>
</feature>
<evidence type="ECO:0000313" key="2">
    <source>
        <dbReference type="EMBL" id="KAL1894244.1"/>
    </source>
</evidence>
<evidence type="ECO:0000313" key="3">
    <source>
        <dbReference type="Proteomes" id="UP001583186"/>
    </source>
</evidence>
<reference evidence="2 3" key="1">
    <citation type="journal article" date="2024" name="IMA Fungus">
        <title>IMA Genome - F19 : A genome assembly and annotation guide to empower mycologists, including annotated draft genome sequences of Ceratocystis pirilliformis, Diaporthe australafricana, Fusarium ophioides, Paecilomyces lecythidis, and Sporothrix stenoceras.</title>
        <authorList>
            <person name="Aylward J."/>
            <person name="Wilson A.M."/>
            <person name="Visagie C.M."/>
            <person name="Spraker J."/>
            <person name="Barnes I."/>
            <person name="Buitendag C."/>
            <person name="Ceriani C."/>
            <person name="Del Mar Angel L."/>
            <person name="du Plessis D."/>
            <person name="Fuchs T."/>
            <person name="Gasser K."/>
            <person name="Kramer D."/>
            <person name="Li W."/>
            <person name="Munsamy K."/>
            <person name="Piso A."/>
            <person name="Price J.L."/>
            <person name="Sonnekus B."/>
            <person name="Thomas C."/>
            <person name="van der Nest A."/>
            <person name="van Dijk A."/>
            <person name="van Heerden A."/>
            <person name="van Vuuren N."/>
            <person name="Yilmaz N."/>
            <person name="Duong T.A."/>
            <person name="van der Merwe N.A."/>
            <person name="Wingfield M.J."/>
            <person name="Wingfield B.D."/>
        </authorList>
    </citation>
    <scope>NUCLEOTIDE SEQUENCE [LARGE SCALE GENOMIC DNA]</scope>
    <source>
        <strain evidence="2 3">CMW 5346</strain>
    </source>
</reference>
<feature type="compositionally biased region" description="Basic and acidic residues" evidence="1">
    <location>
        <begin position="406"/>
        <end position="418"/>
    </location>
</feature>
<feature type="region of interest" description="Disordered" evidence="1">
    <location>
        <begin position="1"/>
        <end position="43"/>
    </location>
</feature>